<name>A0A4P9X0C5_9FUNG</name>
<dbReference type="Gene3D" id="2.60.40.150">
    <property type="entry name" value="C2 domain"/>
    <property type="match status" value="2"/>
</dbReference>
<dbReference type="CDD" id="cd00030">
    <property type="entry name" value="C2"/>
    <property type="match status" value="1"/>
</dbReference>
<dbReference type="InterPro" id="IPR010439">
    <property type="entry name" value="MUN_dom"/>
</dbReference>
<dbReference type="Pfam" id="PF00168">
    <property type="entry name" value="C2"/>
    <property type="match status" value="2"/>
</dbReference>
<feature type="non-terminal residue" evidence="5">
    <location>
        <position position="1246"/>
    </location>
</feature>
<dbReference type="SUPFAM" id="SSF49562">
    <property type="entry name" value="C2 domain (Calcium/lipid-binding domain, CaLB)"/>
    <property type="match status" value="2"/>
</dbReference>
<sequence length="1246" mass="139170">MVASDDRVRHPIGDDRIRHPIGEGPADPLASPATAPGQPSAGAASNLSKGRALERQLLAESSNAELQAALAPMDPIDERLIVPEYVTALCQVLHADKAVSPTPDDFLTDDGWRRWQDQVNGRLQHVIADLLRLCYVDPPPPPPEPSRASRKAAAADDDADAGGGGGGGDGTVVHLQLKVKQAGGLLAKEGKSRDPYCAIEVGPVADDDVAGGHHDSSSAPREIYMTEVIPGTTNPCWNQHLKIQVTNLTDRVVVSVMDKAKDVHLGTVRLTMSEIITQTAREGLLSRWYPLQPVGKRKEKDKYAGGEVLIEITMAGDRDPPKRRDQEKVRAPERGEDPTNYLRGQLIKCRVNTRSLFRILLRNVLLLDMNAMAGQINESTSELLSPEGKTLLRAFARQWATSESFQLIAYLELLFVLYKAYEIPTSAFFDAMTMLYEKDKQNPQWVGPFELPVLLELLDQMYSYYVTQITKYKEFYPKNQPRGALETTLLMIRMIHRNSTYQRHRPELAESLSMELRRIMREASITRYHKLKELSSPLDESDVEAVVQGLSKLADLLSDDIDADEKYFKKPFANEFKNIAKLTADTYLQQFIITLQTLAEVLATTEAVQCSKAVFALYKRLRAMDERYSKLASNVKRLNGSDGGFNVEAWFAPFVSFWLEHLSDKTLEWVQNAIKADNFEPVHAQDDLANPNDVVTHSSSIADLFAAVYQELEFIADLKWSDKVQSASFFQAFSKTVYHALDQYCGAIGVGELAGSVEAAPQGAKAWSNLLRQTTKTEPRDIQLESCIKLCNIEYAMRRLDDMYRLMNVASLTRAVRNHRATMMPQRHGASTDPEALLRAAALNDDTVKGMFRVQLMYAENLKPCNKNGLCSPYAVMRVPEGTVVPTLPADDPSALPLPIPIPTLNGITSGTALRKNAKGEIILTGTACEITHSRTVNDTLNPTWDESFTTLLPPITRLELLVYSKNLLAADEIAGKAIIDMSRGTRLKRKLGDHQTHDVYVEMEPQGRVLLRLTLEGDDEDVDFWFRRTKERLGRTRDDFVRALTGRISPYIREVVTKLIMAEAAVPAPSRGFFSSLTTGTQYSNETAGGVAVDKPFTGDEADSALAPLTEYLDKNLETLCISLSTLMAQEVIKRTWDEALNMIESTVVIPLYGQIESSRRVMNPRQISLAQWAVQILYDFFHADGAGLGLAKKVLETRRYIQVSSLLASYGTETSRLRREYELALLGSREKEYLLRLIRFRIER</sequence>
<dbReference type="Gene3D" id="1.10.357.50">
    <property type="match status" value="1"/>
</dbReference>
<gene>
    <name evidence="5" type="ORF">CXG81DRAFT_16084</name>
</gene>
<dbReference type="PANTHER" id="PTHR47263:SF1">
    <property type="entry name" value="C2 DOMAIN PROTEIN (AFU_ORTHOLOGUE AFUA_7G02350)"/>
    <property type="match status" value="1"/>
</dbReference>
<dbReference type="InterPro" id="IPR014770">
    <property type="entry name" value="Munc13_1"/>
</dbReference>
<dbReference type="Pfam" id="PF06292">
    <property type="entry name" value="MUN"/>
    <property type="match status" value="2"/>
</dbReference>
<evidence type="ECO:0000256" key="1">
    <source>
        <dbReference type="SAM" id="MobiDB-lite"/>
    </source>
</evidence>
<evidence type="ECO:0000313" key="6">
    <source>
        <dbReference type="Proteomes" id="UP000274922"/>
    </source>
</evidence>
<dbReference type="STRING" id="1555241.A0A4P9X0C5"/>
<dbReference type="InterPro" id="IPR014772">
    <property type="entry name" value="Munc13_dom-2"/>
</dbReference>
<feature type="domain" description="MHD2" evidence="4">
    <location>
        <begin position="1104"/>
        <end position="1223"/>
    </location>
</feature>
<protein>
    <recommendedName>
        <fullName evidence="7">C2 domain-containing protein</fullName>
    </recommendedName>
</protein>
<evidence type="ECO:0000259" key="2">
    <source>
        <dbReference type="PROSITE" id="PS50004"/>
    </source>
</evidence>
<dbReference type="InterPro" id="IPR052811">
    <property type="entry name" value="Glucose_resp_signaling"/>
</dbReference>
<dbReference type="EMBL" id="ML014491">
    <property type="protein sequence ID" value="RKO98315.1"/>
    <property type="molecule type" value="Genomic_DNA"/>
</dbReference>
<evidence type="ECO:0000313" key="5">
    <source>
        <dbReference type="EMBL" id="RKO98315.1"/>
    </source>
</evidence>
<dbReference type="PROSITE" id="PS51259">
    <property type="entry name" value="MHD2"/>
    <property type="match status" value="1"/>
</dbReference>
<keyword evidence="6" id="KW-1185">Reference proteome</keyword>
<proteinExistence type="predicted"/>
<dbReference type="InterPro" id="IPR035892">
    <property type="entry name" value="C2_domain_sf"/>
</dbReference>
<dbReference type="PROSITE" id="PS51258">
    <property type="entry name" value="MHD1"/>
    <property type="match status" value="1"/>
</dbReference>
<reference evidence="6" key="1">
    <citation type="journal article" date="2018" name="Nat. Microbiol.">
        <title>Leveraging single-cell genomics to expand the fungal tree of life.</title>
        <authorList>
            <person name="Ahrendt S.R."/>
            <person name="Quandt C.A."/>
            <person name="Ciobanu D."/>
            <person name="Clum A."/>
            <person name="Salamov A."/>
            <person name="Andreopoulos B."/>
            <person name="Cheng J.F."/>
            <person name="Woyke T."/>
            <person name="Pelin A."/>
            <person name="Henrissat B."/>
            <person name="Reynolds N.K."/>
            <person name="Benny G.L."/>
            <person name="Smith M.E."/>
            <person name="James T.Y."/>
            <person name="Grigoriev I.V."/>
        </authorList>
    </citation>
    <scope>NUCLEOTIDE SEQUENCE [LARGE SCALE GENOMIC DNA]</scope>
    <source>
        <strain evidence="6">ATCC 52028</strain>
    </source>
</reference>
<evidence type="ECO:0008006" key="7">
    <source>
        <dbReference type="Google" id="ProtNLM"/>
    </source>
</evidence>
<evidence type="ECO:0000259" key="4">
    <source>
        <dbReference type="PROSITE" id="PS51259"/>
    </source>
</evidence>
<dbReference type="Proteomes" id="UP000274922">
    <property type="component" value="Unassembled WGS sequence"/>
</dbReference>
<dbReference type="OrthoDB" id="2015333at2759"/>
<dbReference type="AlphaFoldDB" id="A0A4P9X0C5"/>
<dbReference type="PANTHER" id="PTHR47263">
    <property type="entry name" value="ADENYLATE CYCLASE ACTIVATION PROTEIN GIT1"/>
    <property type="match status" value="1"/>
</dbReference>
<feature type="region of interest" description="Disordered" evidence="1">
    <location>
        <begin position="315"/>
        <end position="337"/>
    </location>
</feature>
<dbReference type="PROSITE" id="PS50004">
    <property type="entry name" value="C2"/>
    <property type="match status" value="2"/>
</dbReference>
<feature type="region of interest" description="Disordered" evidence="1">
    <location>
        <begin position="136"/>
        <end position="169"/>
    </location>
</feature>
<dbReference type="Gene3D" id="1.20.58.1100">
    <property type="match status" value="1"/>
</dbReference>
<feature type="compositionally biased region" description="Basic and acidic residues" evidence="1">
    <location>
        <begin position="1"/>
        <end position="21"/>
    </location>
</feature>
<organism evidence="5 6">
    <name type="scientific">Caulochytrium protostelioides</name>
    <dbReference type="NCBI Taxonomy" id="1555241"/>
    <lineage>
        <taxon>Eukaryota</taxon>
        <taxon>Fungi</taxon>
        <taxon>Fungi incertae sedis</taxon>
        <taxon>Chytridiomycota</taxon>
        <taxon>Chytridiomycota incertae sedis</taxon>
        <taxon>Chytridiomycetes</taxon>
        <taxon>Caulochytriales</taxon>
        <taxon>Caulochytriaceae</taxon>
        <taxon>Caulochytrium</taxon>
    </lineage>
</organism>
<feature type="domain" description="C2" evidence="2">
    <location>
        <begin position="147"/>
        <end position="289"/>
    </location>
</feature>
<feature type="domain" description="MHD1" evidence="3">
    <location>
        <begin position="615"/>
        <end position="748"/>
    </location>
</feature>
<evidence type="ECO:0000259" key="3">
    <source>
        <dbReference type="PROSITE" id="PS51258"/>
    </source>
</evidence>
<feature type="compositionally biased region" description="Basic and acidic residues" evidence="1">
    <location>
        <begin position="316"/>
        <end position="337"/>
    </location>
</feature>
<dbReference type="SMART" id="SM00239">
    <property type="entry name" value="C2"/>
    <property type="match status" value="2"/>
</dbReference>
<feature type="domain" description="C2" evidence="2">
    <location>
        <begin position="833"/>
        <end position="995"/>
    </location>
</feature>
<accession>A0A4P9X0C5</accession>
<feature type="region of interest" description="Disordered" evidence="1">
    <location>
        <begin position="1"/>
        <end position="48"/>
    </location>
</feature>
<dbReference type="InterPro" id="IPR000008">
    <property type="entry name" value="C2_dom"/>
</dbReference>